<feature type="domain" description="Rhamnogalacturonase A/B/Epimerase-like pectate lyase" evidence="1">
    <location>
        <begin position="852"/>
        <end position="918"/>
    </location>
</feature>
<gene>
    <name evidence="2" type="ORF">MONBRDRAFT_7768</name>
</gene>
<dbReference type="EMBL" id="CH991549">
    <property type="protein sequence ID" value="EDQ89820.1"/>
    <property type="molecule type" value="Genomic_DNA"/>
</dbReference>
<dbReference type="GeneID" id="5890591"/>
<dbReference type="AlphaFoldDB" id="A9UY96"/>
<evidence type="ECO:0000313" key="2">
    <source>
        <dbReference type="EMBL" id="EDQ89820.1"/>
    </source>
</evidence>
<proteinExistence type="predicted"/>
<dbReference type="InterPro" id="IPR024535">
    <property type="entry name" value="RHGA/B-epi-like_pectate_lyase"/>
</dbReference>
<dbReference type="InterPro" id="IPR012334">
    <property type="entry name" value="Pectin_lyas_fold"/>
</dbReference>
<name>A9UY96_MONBE</name>
<keyword evidence="3" id="KW-1185">Reference proteome</keyword>
<dbReference type="InterPro" id="IPR011050">
    <property type="entry name" value="Pectin_lyase_fold/virulence"/>
</dbReference>
<dbReference type="KEGG" id="mbr:MONBRDRAFT_7768"/>
<sequence length="1196" mass="126819">MAGLLAGRRLAFVVQTRRGVLVAQRMLLVVLIFVGGTRAEANPEVRAPPLLWTVGVGRTIALPSTLPLAGLHLLYQPAGSTANLTTASGKQGPALLTTDRVGDYVVANATNALLRVRAVNTTGYLHDRFTMIADSASNFGRLDPRSRPQGAGDEIYNLWSVTGPSNSESMCTAMGSRGAQRGILYGTTTGCDPTGNPNLCCGLRADHNFSFFREPVRLEVQHVQLLNHSGQHDRIQLAMINPYPLDIVEPAFQPEGLAVEVGVAGPAGGITLALVALTAQRRQVVSQGQTEACNLNAPGGVRVIMDANATVASVTVACNDGKGHLQLPPAAHQLSWASFAAPPTTRYDGDLYFHVRLLASAAGAAAQLGQINLTSQIGEHGFPAVLAPIADASSVRPLALGALQPRVAEFGVLDLAAEPFNADGTGHTDSAALLSAGLAFAHAHYLQAFLPAGVYRVEATVTCVQWSRLSLSGYVDATGWIQNSNAREMPCLLRGEDNGTNRTRLVVPPTTPFFQNTTHVRPVVSFWSQAWFVHQPKRQPNIHYNQVIETLDIEVGPGNPAAVAIDNRGAQGAATEDVNLFLADDTYGGLFGLSGSGGANTNVTVYGGKYGLDGRLAQPGPSVSGMNLIGQRCASIIYSGLQALSMAAMRFAPANDSVPAIVAGCPLPPLLPGCDLLDLEDTEQECSVPTSGQLGIVDSLFENAPPTMPATPASNLHRKRVHSLASSSAYIQAMASVFLKNVWVADRTALLQPIRDVDSQVATVPSLPVRVRLLVEGQNLAPLVAANVTYQYNATVHYNHTVYGPSQRILEVIPVQPGDMPTFDALMQVHGYGPAVMYPSWLQTTAVNVRAAPFEARGDGLADDTAALQQAIDYAASHGPLPVVLPRGIYNISRQLTLPCGVQFVGVAHTLSHLVSSAVAGGWHVQPTDDAMLRALPCGADGAARLAGRFLGTVISHVGLHPLPRFPATSQAILFDAEQVIGWTGHHVMRQTFVRGTTVCGAVASPVCDAYAAASQSNSPSVLIRGAINQYIQIGDGMGDNLPRHRHWAVANSSGPVRVYHLNAEHTSSETNSEIHNSSNVLVVGIKCEGGFPALWVSDSQNVTLTGAGGNNAAYFANSSYPPGFRQFVPSLFRVTQSQNYYLANLVDYGFVTHDYVHTHTPADARYWDMALVCSSADNSSCVPTAKLERPALLSG</sequence>
<dbReference type="SUPFAM" id="SSF51126">
    <property type="entry name" value="Pectin lyase-like"/>
    <property type="match status" value="1"/>
</dbReference>
<evidence type="ECO:0000259" key="1">
    <source>
        <dbReference type="Pfam" id="PF12708"/>
    </source>
</evidence>
<organism evidence="2 3">
    <name type="scientific">Monosiga brevicollis</name>
    <name type="common">Choanoflagellate</name>
    <dbReference type="NCBI Taxonomy" id="81824"/>
    <lineage>
        <taxon>Eukaryota</taxon>
        <taxon>Choanoflagellata</taxon>
        <taxon>Craspedida</taxon>
        <taxon>Salpingoecidae</taxon>
        <taxon>Monosiga</taxon>
    </lineage>
</organism>
<accession>A9UY96</accession>
<protein>
    <recommendedName>
        <fullName evidence="1">Rhamnogalacturonase A/B/Epimerase-like pectate lyase domain-containing protein</fullName>
    </recommendedName>
</protein>
<evidence type="ECO:0000313" key="3">
    <source>
        <dbReference type="Proteomes" id="UP000001357"/>
    </source>
</evidence>
<dbReference type="Proteomes" id="UP000001357">
    <property type="component" value="Unassembled WGS sequence"/>
</dbReference>
<reference evidence="2 3" key="1">
    <citation type="journal article" date="2008" name="Nature">
        <title>The genome of the choanoflagellate Monosiga brevicollis and the origin of metazoans.</title>
        <authorList>
            <consortium name="JGI Sequencing"/>
            <person name="King N."/>
            <person name="Westbrook M.J."/>
            <person name="Young S.L."/>
            <person name="Kuo A."/>
            <person name="Abedin M."/>
            <person name="Chapman J."/>
            <person name="Fairclough S."/>
            <person name="Hellsten U."/>
            <person name="Isogai Y."/>
            <person name="Letunic I."/>
            <person name="Marr M."/>
            <person name="Pincus D."/>
            <person name="Putnam N."/>
            <person name="Rokas A."/>
            <person name="Wright K.J."/>
            <person name="Zuzow R."/>
            <person name="Dirks W."/>
            <person name="Good M."/>
            <person name="Goodstein D."/>
            <person name="Lemons D."/>
            <person name="Li W."/>
            <person name="Lyons J.B."/>
            <person name="Morris A."/>
            <person name="Nichols S."/>
            <person name="Richter D.J."/>
            <person name="Salamov A."/>
            <person name="Bork P."/>
            <person name="Lim W.A."/>
            <person name="Manning G."/>
            <person name="Miller W.T."/>
            <person name="McGinnis W."/>
            <person name="Shapiro H."/>
            <person name="Tjian R."/>
            <person name="Grigoriev I.V."/>
            <person name="Rokhsar D."/>
        </authorList>
    </citation>
    <scope>NUCLEOTIDE SEQUENCE [LARGE SCALE GENOMIC DNA]</scope>
    <source>
        <strain evidence="3">MX1 / ATCC 50154</strain>
    </source>
</reference>
<dbReference type="Gene3D" id="2.160.20.10">
    <property type="entry name" value="Single-stranded right-handed beta-helix, Pectin lyase-like"/>
    <property type="match status" value="2"/>
</dbReference>
<dbReference type="RefSeq" id="XP_001745242.1">
    <property type="nucleotide sequence ID" value="XM_001745190.1"/>
</dbReference>
<dbReference type="InParanoid" id="A9UY96"/>
<dbReference type="Pfam" id="PF12708">
    <property type="entry name" value="Pect-lyase_RHGA_epim"/>
    <property type="match status" value="1"/>
</dbReference>